<sequence length="89" mass="9985">MPTDCIQHLSRVFVPQRDENVRIEIIEEDISHSAGMNPQMTRTGQTSGVIDMNTVDFGPPDIKGGLEPCDPVDMGARFNPHLQRDLWPI</sequence>
<dbReference type="Proteomes" id="UP000645462">
    <property type="component" value="Unassembled WGS sequence"/>
</dbReference>
<reference evidence="3" key="1">
    <citation type="journal article" date="2019" name="Int. J. Syst. Evol. Microbiol.">
        <title>The Global Catalogue of Microorganisms (GCM) 10K type strain sequencing project: providing services to taxonomists for standard genome sequencing and annotation.</title>
        <authorList>
            <consortium name="The Broad Institute Genomics Platform"/>
            <consortium name="The Broad Institute Genome Sequencing Center for Infectious Disease"/>
            <person name="Wu L."/>
            <person name="Ma J."/>
        </authorList>
    </citation>
    <scope>NUCLEOTIDE SEQUENCE [LARGE SCALE GENOMIC DNA]</scope>
    <source>
        <strain evidence="3">CGMCC 1.12478</strain>
    </source>
</reference>
<dbReference type="EMBL" id="BMFC01000007">
    <property type="protein sequence ID" value="GGC09080.1"/>
    <property type="molecule type" value="Genomic_DNA"/>
</dbReference>
<evidence type="ECO:0000313" key="2">
    <source>
        <dbReference type="EMBL" id="GGC09080.1"/>
    </source>
</evidence>
<feature type="compositionally biased region" description="Polar residues" evidence="1">
    <location>
        <begin position="34"/>
        <end position="48"/>
    </location>
</feature>
<keyword evidence="3" id="KW-1185">Reference proteome</keyword>
<accession>A0ABQ1KVQ4</accession>
<protein>
    <submittedName>
        <fullName evidence="2">Uncharacterized protein</fullName>
    </submittedName>
</protein>
<feature type="region of interest" description="Disordered" evidence="1">
    <location>
        <begin position="32"/>
        <end position="61"/>
    </location>
</feature>
<organism evidence="2 3">
    <name type="scientific">Marivita lacus</name>
    <dbReference type="NCBI Taxonomy" id="1323742"/>
    <lineage>
        <taxon>Bacteria</taxon>
        <taxon>Pseudomonadati</taxon>
        <taxon>Pseudomonadota</taxon>
        <taxon>Alphaproteobacteria</taxon>
        <taxon>Rhodobacterales</taxon>
        <taxon>Roseobacteraceae</taxon>
        <taxon>Marivita</taxon>
    </lineage>
</organism>
<name>A0ABQ1KVQ4_9RHOB</name>
<gene>
    <name evidence="2" type="ORF">GCM10011363_27110</name>
</gene>
<evidence type="ECO:0000313" key="3">
    <source>
        <dbReference type="Proteomes" id="UP000645462"/>
    </source>
</evidence>
<evidence type="ECO:0000256" key="1">
    <source>
        <dbReference type="SAM" id="MobiDB-lite"/>
    </source>
</evidence>
<proteinExistence type="predicted"/>
<comment type="caution">
    <text evidence="2">The sequence shown here is derived from an EMBL/GenBank/DDBJ whole genome shotgun (WGS) entry which is preliminary data.</text>
</comment>